<feature type="compositionally biased region" description="Low complexity" evidence="1">
    <location>
        <begin position="391"/>
        <end position="419"/>
    </location>
</feature>
<feature type="region of interest" description="Disordered" evidence="1">
    <location>
        <begin position="28"/>
        <end position="53"/>
    </location>
</feature>
<dbReference type="EMBL" id="JAACJM010000429">
    <property type="protein sequence ID" value="KAF5319857.1"/>
    <property type="molecule type" value="Genomic_DNA"/>
</dbReference>
<organism evidence="2 3">
    <name type="scientific">Tetrapyrgos nigripes</name>
    <dbReference type="NCBI Taxonomy" id="182062"/>
    <lineage>
        <taxon>Eukaryota</taxon>
        <taxon>Fungi</taxon>
        <taxon>Dikarya</taxon>
        <taxon>Basidiomycota</taxon>
        <taxon>Agaricomycotina</taxon>
        <taxon>Agaricomycetes</taxon>
        <taxon>Agaricomycetidae</taxon>
        <taxon>Agaricales</taxon>
        <taxon>Marasmiineae</taxon>
        <taxon>Marasmiaceae</taxon>
        <taxon>Tetrapyrgos</taxon>
    </lineage>
</organism>
<feature type="region of interest" description="Disordered" evidence="1">
    <location>
        <begin position="202"/>
        <end position="231"/>
    </location>
</feature>
<evidence type="ECO:0000313" key="2">
    <source>
        <dbReference type="EMBL" id="KAF5319857.1"/>
    </source>
</evidence>
<comment type="caution">
    <text evidence="2">The sequence shown here is derived from an EMBL/GenBank/DDBJ whole genome shotgun (WGS) entry which is preliminary data.</text>
</comment>
<keyword evidence="3" id="KW-1185">Reference proteome</keyword>
<feature type="region of interest" description="Disordered" evidence="1">
    <location>
        <begin position="278"/>
        <end position="419"/>
    </location>
</feature>
<gene>
    <name evidence="2" type="ORF">D9758_018454</name>
</gene>
<evidence type="ECO:0000313" key="3">
    <source>
        <dbReference type="Proteomes" id="UP000559256"/>
    </source>
</evidence>
<name>A0A8H5F190_9AGAR</name>
<feature type="compositionally biased region" description="Low complexity" evidence="1">
    <location>
        <begin position="347"/>
        <end position="382"/>
    </location>
</feature>
<evidence type="ECO:0000256" key="1">
    <source>
        <dbReference type="SAM" id="MobiDB-lite"/>
    </source>
</evidence>
<dbReference type="OrthoDB" id="191601at2759"/>
<protein>
    <submittedName>
        <fullName evidence="2">Uncharacterized protein</fullName>
    </submittedName>
</protein>
<feature type="compositionally biased region" description="Low complexity" evidence="1">
    <location>
        <begin position="297"/>
        <end position="306"/>
    </location>
</feature>
<reference evidence="2 3" key="1">
    <citation type="journal article" date="2020" name="ISME J.">
        <title>Uncovering the hidden diversity of litter-decomposition mechanisms in mushroom-forming fungi.</title>
        <authorList>
            <person name="Floudas D."/>
            <person name="Bentzer J."/>
            <person name="Ahren D."/>
            <person name="Johansson T."/>
            <person name="Persson P."/>
            <person name="Tunlid A."/>
        </authorList>
    </citation>
    <scope>NUCLEOTIDE SEQUENCE [LARGE SCALE GENOMIC DNA]</scope>
    <source>
        <strain evidence="2 3">CBS 291.85</strain>
    </source>
</reference>
<dbReference type="PANTHER" id="PTHR17985">
    <property type="entry name" value="SER/THR-RICH PROTEIN T10 IN DGCR REGION"/>
    <property type="match status" value="1"/>
</dbReference>
<dbReference type="Proteomes" id="UP000559256">
    <property type="component" value="Unassembled WGS sequence"/>
</dbReference>
<dbReference type="InterPro" id="IPR008551">
    <property type="entry name" value="TANGO2"/>
</dbReference>
<sequence length="476" mass="51530">MTRTNITEPASNFTSSRGTLVSSFLLSEDDNEAQKSRSSPFDNDDYVDSPATPDLEKLARKLYPREAKYAGFNLLLLAPNHASTKTSCHATTKTKSIADANSSCASPVPDLEENDIATSHHALSVHPERESQPQSRSQSLHYSSLYLTNSGAGGPITARSLSSQEKHCGGFSNGIDAHGGSEWPKVVHGVQEMEKLIAEINNDGEATSRGESSTGKTTTATQSGPIHDDIDDDCKKELQDRRLADRLFNILAWESPEPVTERVHLRRTIHVHPLQVRIDSKAKPTSESTTRIHVGADSNDNNNNSDCNKDGVRTRNQQTSANADPADRKELGASFPTPPLTTSLLSQDAQPQQRQEAQQPLSESTSSPALSVPVPASIPVPSGENKNAKVSSSSSESQSQSNAHAATGANGSSSSESLSASSTATMYGTRLSTVILIRRNGDVMFIERDIWKMINGEVARIGKDSERMFRFRLDGY</sequence>
<accession>A0A8H5F190</accession>
<dbReference type="Pfam" id="PF05742">
    <property type="entry name" value="TANGO2"/>
    <property type="match status" value="2"/>
</dbReference>
<dbReference type="AlphaFoldDB" id="A0A8H5F190"/>
<dbReference type="PANTHER" id="PTHR17985:SF8">
    <property type="entry name" value="TRANSPORT AND GOLGI ORGANIZATION PROTEIN 2 HOMOLOG"/>
    <property type="match status" value="1"/>
</dbReference>
<proteinExistence type="predicted"/>
<feature type="compositionally biased region" description="Polar residues" evidence="1">
    <location>
        <begin position="209"/>
        <end position="224"/>
    </location>
</feature>